<evidence type="ECO:0000313" key="1">
    <source>
        <dbReference type="EMBL" id="CAG2212495.1"/>
    </source>
</evidence>
<keyword evidence="2" id="KW-1185">Reference proteome</keyword>
<dbReference type="AlphaFoldDB" id="A0A8S3RV86"/>
<dbReference type="EMBL" id="CAJPWZ010001300">
    <property type="protein sequence ID" value="CAG2212495.1"/>
    <property type="molecule type" value="Genomic_DNA"/>
</dbReference>
<reference evidence="1" key="1">
    <citation type="submission" date="2021-03" db="EMBL/GenBank/DDBJ databases">
        <authorList>
            <person name="Bekaert M."/>
        </authorList>
    </citation>
    <scope>NUCLEOTIDE SEQUENCE</scope>
</reference>
<proteinExistence type="predicted"/>
<sequence>MSQFLQKKRSIVLKGRYRYGDKFDEKEMSIFSREFSPAKQSVAEFKFTLNEFECIAREIKESEEKDRREILEEELKTETERHSADTTETYSEIARTNSDEIDTEAAVMIDLRASVDQDSTCTISPEMKKKGETKEKNDSINMPVVIDHMDIAMKKSDVDFKDDGKGNINNEEKKNMIGKRIEDFFRSLICAKK</sequence>
<gene>
    <name evidence="1" type="ORF">MEDL_26459</name>
</gene>
<organism evidence="1 2">
    <name type="scientific">Mytilus edulis</name>
    <name type="common">Blue mussel</name>
    <dbReference type="NCBI Taxonomy" id="6550"/>
    <lineage>
        <taxon>Eukaryota</taxon>
        <taxon>Metazoa</taxon>
        <taxon>Spiralia</taxon>
        <taxon>Lophotrochozoa</taxon>
        <taxon>Mollusca</taxon>
        <taxon>Bivalvia</taxon>
        <taxon>Autobranchia</taxon>
        <taxon>Pteriomorphia</taxon>
        <taxon>Mytilida</taxon>
        <taxon>Mytiloidea</taxon>
        <taxon>Mytilidae</taxon>
        <taxon>Mytilinae</taxon>
        <taxon>Mytilus</taxon>
    </lineage>
</organism>
<evidence type="ECO:0000313" key="2">
    <source>
        <dbReference type="Proteomes" id="UP000683360"/>
    </source>
</evidence>
<accession>A0A8S3RV86</accession>
<protein>
    <submittedName>
        <fullName evidence="1">Uncharacterized protein</fullName>
    </submittedName>
</protein>
<dbReference type="Proteomes" id="UP000683360">
    <property type="component" value="Unassembled WGS sequence"/>
</dbReference>
<name>A0A8S3RV86_MYTED</name>
<comment type="caution">
    <text evidence="1">The sequence shown here is derived from an EMBL/GenBank/DDBJ whole genome shotgun (WGS) entry which is preliminary data.</text>
</comment>